<dbReference type="InterPro" id="IPR003382">
    <property type="entry name" value="Flavoprotein"/>
</dbReference>
<proteinExistence type="predicted"/>
<comment type="caution">
    <text evidence="2">The sequence shown here is derived from an EMBL/GenBank/DDBJ whole genome shotgun (WGS) entry which is preliminary data.</text>
</comment>
<gene>
    <name evidence="2" type="ORF">MOX91_03835</name>
</gene>
<dbReference type="RefSeq" id="WP_370396758.1">
    <property type="nucleotide sequence ID" value="NZ_JALBUT010000003.1"/>
</dbReference>
<dbReference type="EC" id="4.1.1.36" evidence="2"/>
<evidence type="ECO:0000259" key="1">
    <source>
        <dbReference type="Pfam" id="PF02441"/>
    </source>
</evidence>
<dbReference type="EMBL" id="JALBUT010000003">
    <property type="protein sequence ID" value="MDX8415310.1"/>
    <property type="molecule type" value="Genomic_DNA"/>
</dbReference>
<keyword evidence="3" id="KW-1185">Reference proteome</keyword>
<organism evidence="2 3">
    <name type="scientific">Intestinicryptomonas porci</name>
    <dbReference type="NCBI Taxonomy" id="2926320"/>
    <lineage>
        <taxon>Bacteria</taxon>
        <taxon>Pseudomonadati</taxon>
        <taxon>Verrucomicrobiota</taxon>
        <taxon>Opitutia</taxon>
        <taxon>Opitutales</taxon>
        <taxon>Intestinicryptomonaceae</taxon>
        <taxon>Intestinicryptomonas</taxon>
    </lineage>
</organism>
<name>A0ABU4WFG9_9BACT</name>
<sequence>MDLQKFKGRKILLGVCSSIAAYKAVDLASTLVKAGAEVRVIMTKNASKIISERVFATVSRNAVCVDMWERIDDWKPEHVSLAQFAELFIVAPATANTIGNFANGLAPDMLSSTYLATKAKVLIAPAMNDAMYSHPAVQKNIETLKSFGVSFVEPEDGMLACGTCGKGRLAGLDLILSRAAELL</sequence>
<reference evidence="2 3" key="1">
    <citation type="submission" date="2022-03" db="EMBL/GenBank/DDBJ databases">
        <title>Novel taxa within the pig intestine.</title>
        <authorList>
            <person name="Wylensek D."/>
            <person name="Bishof K."/>
            <person name="Afrizal A."/>
            <person name="Clavel T."/>
        </authorList>
    </citation>
    <scope>NUCLEOTIDE SEQUENCE [LARGE SCALE GENOMIC DNA]</scope>
    <source>
        <strain evidence="2 3">CLA-KB-P66</strain>
    </source>
</reference>
<dbReference type="PANTHER" id="PTHR14359">
    <property type="entry name" value="HOMO-OLIGOMERIC FLAVIN CONTAINING CYS DECARBOXYLASE FAMILY"/>
    <property type="match status" value="1"/>
</dbReference>
<dbReference type="GO" id="GO:0004633">
    <property type="term" value="F:phosphopantothenoylcysteine decarboxylase activity"/>
    <property type="evidence" value="ECO:0007669"/>
    <property type="project" value="UniProtKB-EC"/>
</dbReference>
<dbReference type="InterPro" id="IPR036551">
    <property type="entry name" value="Flavin_trans-like"/>
</dbReference>
<keyword evidence="2" id="KW-0456">Lyase</keyword>
<evidence type="ECO:0000313" key="3">
    <source>
        <dbReference type="Proteomes" id="UP001275932"/>
    </source>
</evidence>
<evidence type="ECO:0000313" key="2">
    <source>
        <dbReference type="EMBL" id="MDX8415310.1"/>
    </source>
</evidence>
<accession>A0ABU4WFG9</accession>
<dbReference type="PANTHER" id="PTHR14359:SF6">
    <property type="entry name" value="PHOSPHOPANTOTHENOYLCYSTEINE DECARBOXYLASE"/>
    <property type="match status" value="1"/>
</dbReference>
<dbReference type="SUPFAM" id="SSF52507">
    <property type="entry name" value="Homo-oligomeric flavin-containing Cys decarboxylases, HFCD"/>
    <property type="match status" value="1"/>
</dbReference>
<feature type="domain" description="Flavoprotein" evidence="1">
    <location>
        <begin position="10"/>
        <end position="145"/>
    </location>
</feature>
<dbReference type="Pfam" id="PF02441">
    <property type="entry name" value="Flavoprotein"/>
    <property type="match status" value="1"/>
</dbReference>
<protein>
    <submittedName>
        <fullName evidence="2">Phosphopantothenoylcysteine decarboxylase</fullName>
        <ecNumber evidence="2">4.1.1.36</ecNumber>
    </submittedName>
</protein>
<dbReference type="Gene3D" id="3.40.50.1950">
    <property type="entry name" value="Flavin prenyltransferase-like"/>
    <property type="match status" value="1"/>
</dbReference>
<dbReference type="Proteomes" id="UP001275932">
    <property type="component" value="Unassembled WGS sequence"/>
</dbReference>